<comment type="caution">
    <text evidence="1">The sequence shown here is derived from an EMBL/GenBank/DDBJ whole genome shotgun (WGS) entry which is preliminary data.</text>
</comment>
<proteinExistence type="predicted"/>
<protein>
    <submittedName>
        <fullName evidence="1">Reverse transcriptase (Rna-dependent dna polymerase)</fullName>
    </submittedName>
</protein>
<dbReference type="Proteomes" id="UP001056778">
    <property type="component" value="Chromosome 3"/>
</dbReference>
<evidence type="ECO:0000313" key="1">
    <source>
        <dbReference type="EMBL" id="KAI4466161.1"/>
    </source>
</evidence>
<accession>A0ACB9TH10</accession>
<sequence>MDEIIKKCKPLTKKLGIRHLQLQSVQISEGAFADDIVIFAKIEKDLQTNLSIWNTAINDNRMRINKNKTKVMMTGENIERMNIEIDKEKIEQVDHFQYLGVIIDETVKKCVQRSYKRTQLSTPNHSCPDRKSYYNTINMKYVLVALVVVLAVASASVAPLAYSVASPVAYTGAYPYAYPYAAAYAAPYAAPLAYSVAAPVAVGGTGYVAATRGSVHTAPLPEGPFASSLHINTAPAPGTF</sequence>
<reference evidence="1" key="1">
    <citation type="submission" date="2022-04" db="EMBL/GenBank/DDBJ databases">
        <title>Chromosome-scale genome assembly of Holotrichia oblita Faldermann.</title>
        <authorList>
            <person name="Rongchong L."/>
        </authorList>
    </citation>
    <scope>NUCLEOTIDE SEQUENCE</scope>
    <source>
        <strain evidence="1">81SQS9</strain>
    </source>
</reference>
<keyword evidence="1" id="KW-0548">Nucleotidyltransferase</keyword>
<keyword evidence="2" id="KW-1185">Reference proteome</keyword>
<organism evidence="1 2">
    <name type="scientific">Holotrichia oblita</name>
    <name type="common">Chafer beetle</name>
    <dbReference type="NCBI Taxonomy" id="644536"/>
    <lineage>
        <taxon>Eukaryota</taxon>
        <taxon>Metazoa</taxon>
        <taxon>Ecdysozoa</taxon>
        <taxon>Arthropoda</taxon>
        <taxon>Hexapoda</taxon>
        <taxon>Insecta</taxon>
        <taxon>Pterygota</taxon>
        <taxon>Neoptera</taxon>
        <taxon>Endopterygota</taxon>
        <taxon>Coleoptera</taxon>
        <taxon>Polyphaga</taxon>
        <taxon>Scarabaeiformia</taxon>
        <taxon>Scarabaeidae</taxon>
        <taxon>Melolonthinae</taxon>
        <taxon>Holotrichia</taxon>
    </lineage>
</organism>
<keyword evidence="1" id="KW-0695">RNA-directed DNA polymerase</keyword>
<dbReference type="EMBL" id="CM043017">
    <property type="protein sequence ID" value="KAI4466161.1"/>
    <property type="molecule type" value="Genomic_DNA"/>
</dbReference>
<evidence type="ECO:0000313" key="2">
    <source>
        <dbReference type="Proteomes" id="UP001056778"/>
    </source>
</evidence>
<keyword evidence="1" id="KW-0808">Transferase</keyword>
<gene>
    <name evidence="1" type="ORF">MML48_3g00018700</name>
</gene>
<name>A0ACB9TH10_HOLOL</name>